<feature type="domain" description="NlpC/P60" evidence="9">
    <location>
        <begin position="293"/>
        <end position="420"/>
    </location>
</feature>
<keyword evidence="3 8" id="KW-0732">Signal</keyword>
<proteinExistence type="inferred from homology"/>
<gene>
    <name evidence="10" type="ORF">AZF04_11990</name>
</gene>
<dbReference type="InterPro" id="IPR038765">
    <property type="entry name" value="Papain-like_cys_pep_sf"/>
</dbReference>
<dbReference type="GO" id="GO:0006508">
    <property type="term" value="P:proteolysis"/>
    <property type="evidence" value="ECO:0007669"/>
    <property type="project" value="UniProtKB-KW"/>
</dbReference>
<dbReference type="PANTHER" id="PTHR47053">
    <property type="entry name" value="MUREIN DD-ENDOPEPTIDASE MEPH-RELATED"/>
    <property type="match status" value="1"/>
</dbReference>
<dbReference type="InterPro" id="IPR000064">
    <property type="entry name" value="NLP_P60_dom"/>
</dbReference>
<evidence type="ECO:0000259" key="9">
    <source>
        <dbReference type="PROSITE" id="PS51935"/>
    </source>
</evidence>
<name>A0A161QEP6_9BACI</name>
<sequence>MRKQKQLILSTAVILGLSSVVFAPSVFANTDLDRIQEERSSIQTQISKQNVELTALEKEITQINEQIARVEQAIVDNQKKIDEAEANIEEAEAEIAQFEEEIAALQEQIEARYELLKQRAVSYHQNGSDSNYLEVVLGSTSFSNFIDRVVAVTAIAEADNAIIESLEEDTKKLEELQASVEEKLEELQETKVELDGMQHHILEQQEQNETLKAELKEKEQTAKNEKNNLQAKDSELESEAAAIEARQREEAAAAAANTVEDRSDSVSLTAGSSSPSSNTASQSSTPAPKATGNGNIQTAINAGNKYIGNSVYVFGGGRSASDIAAGRFDCSGFVAWAMGQAGYSVPASTDGLRYAGKQIASGDRQPGDLVFFNTYKTDGHVGIYLGNNKFIGAQSSTGVAIADMGSGYWADKYNGRVVRVH</sequence>
<dbReference type="PROSITE" id="PS51935">
    <property type="entry name" value="NLPC_P60"/>
    <property type="match status" value="1"/>
</dbReference>
<dbReference type="Gene3D" id="3.90.1720.10">
    <property type="entry name" value="endopeptidase domain like (from Nostoc punctiforme)"/>
    <property type="match status" value="1"/>
</dbReference>
<evidence type="ECO:0000256" key="1">
    <source>
        <dbReference type="ARBA" id="ARBA00007074"/>
    </source>
</evidence>
<accession>A0A161QEP6</accession>
<dbReference type="OrthoDB" id="9813368at2"/>
<dbReference type="Gene3D" id="6.10.250.3150">
    <property type="match status" value="1"/>
</dbReference>
<evidence type="ECO:0000256" key="7">
    <source>
        <dbReference type="SAM" id="MobiDB-lite"/>
    </source>
</evidence>
<keyword evidence="11" id="KW-1185">Reference proteome</keyword>
<feature type="signal peptide" evidence="8">
    <location>
        <begin position="1"/>
        <end position="23"/>
    </location>
</feature>
<evidence type="ECO:0000313" key="10">
    <source>
        <dbReference type="EMBL" id="KYG27047.1"/>
    </source>
</evidence>
<evidence type="ECO:0000256" key="3">
    <source>
        <dbReference type="ARBA" id="ARBA00022729"/>
    </source>
</evidence>
<evidence type="ECO:0000256" key="4">
    <source>
        <dbReference type="ARBA" id="ARBA00022801"/>
    </source>
</evidence>
<dbReference type="Pfam" id="PF00877">
    <property type="entry name" value="NLPC_P60"/>
    <property type="match status" value="1"/>
</dbReference>
<feature type="compositionally biased region" description="Basic and acidic residues" evidence="7">
    <location>
        <begin position="217"/>
        <end position="226"/>
    </location>
</feature>
<reference evidence="10" key="1">
    <citation type="submission" date="2016-02" db="EMBL/GenBank/DDBJ databases">
        <title>Genome sequence of Bacillus trypoxylicola KCTC 13244(T).</title>
        <authorList>
            <person name="Jeong H."/>
            <person name="Park S.-H."/>
            <person name="Choi S.-K."/>
        </authorList>
    </citation>
    <scope>NUCLEOTIDE SEQUENCE [LARGE SCALE GENOMIC DNA]</scope>
    <source>
        <strain evidence="10">KCTC 13244</strain>
    </source>
</reference>
<dbReference type="GO" id="GO:0008234">
    <property type="term" value="F:cysteine-type peptidase activity"/>
    <property type="evidence" value="ECO:0007669"/>
    <property type="project" value="UniProtKB-KW"/>
</dbReference>
<organism evidence="10 11">
    <name type="scientific">Alkalihalobacillus trypoxylicola</name>
    <dbReference type="NCBI Taxonomy" id="519424"/>
    <lineage>
        <taxon>Bacteria</taxon>
        <taxon>Bacillati</taxon>
        <taxon>Bacillota</taxon>
        <taxon>Bacilli</taxon>
        <taxon>Bacillales</taxon>
        <taxon>Bacillaceae</taxon>
        <taxon>Alkalihalobacillus</taxon>
    </lineage>
</organism>
<dbReference type="InterPro" id="IPR057309">
    <property type="entry name" value="PcsB_CC"/>
</dbReference>
<dbReference type="RefSeq" id="WP_061949993.1">
    <property type="nucleotide sequence ID" value="NZ_LTAO01000037.1"/>
</dbReference>
<comment type="similarity">
    <text evidence="1">Belongs to the peptidase C40 family.</text>
</comment>
<protein>
    <submittedName>
        <fullName evidence="10">Peptidase</fullName>
    </submittedName>
</protein>
<feature type="region of interest" description="Disordered" evidence="7">
    <location>
        <begin position="217"/>
        <end position="296"/>
    </location>
</feature>
<feature type="coiled-coil region" evidence="6">
    <location>
        <begin position="32"/>
        <end position="115"/>
    </location>
</feature>
<keyword evidence="5" id="KW-0788">Thiol protease</keyword>
<evidence type="ECO:0000256" key="6">
    <source>
        <dbReference type="SAM" id="Coils"/>
    </source>
</evidence>
<dbReference type="EMBL" id="LTAO01000037">
    <property type="protein sequence ID" value="KYG27047.1"/>
    <property type="molecule type" value="Genomic_DNA"/>
</dbReference>
<keyword evidence="4" id="KW-0378">Hydrolase</keyword>
<feature type="compositionally biased region" description="Low complexity" evidence="7">
    <location>
        <begin position="265"/>
        <end position="288"/>
    </location>
</feature>
<dbReference type="SUPFAM" id="SSF54001">
    <property type="entry name" value="Cysteine proteinases"/>
    <property type="match status" value="1"/>
</dbReference>
<keyword evidence="2" id="KW-0645">Protease</keyword>
<dbReference type="PANTHER" id="PTHR47053:SF1">
    <property type="entry name" value="MUREIN DD-ENDOPEPTIDASE MEPH-RELATED"/>
    <property type="match status" value="1"/>
</dbReference>
<feature type="chain" id="PRO_5038619520" evidence="8">
    <location>
        <begin position="24"/>
        <end position="421"/>
    </location>
</feature>
<evidence type="ECO:0000256" key="8">
    <source>
        <dbReference type="SAM" id="SignalP"/>
    </source>
</evidence>
<dbReference type="AlphaFoldDB" id="A0A161QEP6"/>
<dbReference type="Proteomes" id="UP000075806">
    <property type="component" value="Unassembled WGS sequence"/>
</dbReference>
<keyword evidence="6" id="KW-0175">Coiled coil</keyword>
<evidence type="ECO:0000256" key="2">
    <source>
        <dbReference type="ARBA" id="ARBA00022670"/>
    </source>
</evidence>
<dbReference type="Pfam" id="PF24568">
    <property type="entry name" value="CC_PcsB"/>
    <property type="match status" value="1"/>
</dbReference>
<evidence type="ECO:0000256" key="5">
    <source>
        <dbReference type="ARBA" id="ARBA00022807"/>
    </source>
</evidence>
<dbReference type="InterPro" id="IPR051202">
    <property type="entry name" value="Peptidase_C40"/>
</dbReference>
<comment type="caution">
    <text evidence="10">The sequence shown here is derived from an EMBL/GenBank/DDBJ whole genome shotgun (WGS) entry which is preliminary data.</text>
</comment>
<dbReference type="STRING" id="519424.AZF04_11990"/>
<evidence type="ECO:0000313" key="11">
    <source>
        <dbReference type="Proteomes" id="UP000075806"/>
    </source>
</evidence>
<dbReference type="SUPFAM" id="SSF69985">
    <property type="entry name" value="Colicin E3 receptor domain"/>
    <property type="match status" value="1"/>
</dbReference>